<proteinExistence type="predicted"/>
<evidence type="ECO:0000313" key="3">
    <source>
        <dbReference type="EMBL" id="KAF4695473.1"/>
    </source>
</evidence>
<dbReference type="EMBL" id="JABANP010000020">
    <property type="protein sequence ID" value="KAF4695473.1"/>
    <property type="molecule type" value="Genomic_DNA"/>
</dbReference>
<feature type="compositionally biased region" description="Low complexity" evidence="1">
    <location>
        <begin position="136"/>
        <end position="147"/>
    </location>
</feature>
<dbReference type="InterPro" id="IPR012677">
    <property type="entry name" value="Nucleotide-bd_a/b_plait_sf"/>
</dbReference>
<feature type="region of interest" description="Disordered" evidence="1">
    <location>
        <begin position="125"/>
        <end position="149"/>
    </location>
</feature>
<dbReference type="Gene3D" id="3.30.70.330">
    <property type="match status" value="1"/>
</dbReference>
<dbReference type="OrthoDB" id="417481at2759"/>
<evidence type="ECO:0000313" key="4">
    <source>
        <dbReference type="Proteomes" id="UP000541610"/>
    </source>
</evidence>
<dbReference type="Proteomes" id="UP000541610">
    <property type="component" value="Unassembled WGS sequence"/>
</dbReference>
<feature type="domain" description="Mei2-like C-terminal RNA recognition motif" evidence="2">
    <location>
        <begin position="165"/>
        <end position="272"/>
    </location>
</feature>
<dbReference type="InterPro" id="IPR007201">
    <property type="entry name" value="Mei2-like_Rrm_C"/>
</dbReference>
<sequence>MTVDTTGIEQLIREISFLEASGQADPNAPAESLCDLFARTNPDLLDSLLEVMNSGCCHHQQPADIDDNASTGAPSTTAGGSTAGLLSSDDLASSHSSYEYSTHHLGRSSPTVSLASDSDLLRRQSAGYQQQSAAMGLNNNGSNGSPGPMVPVNVEELLRTGNDKRTTVMIKRIPRRYTVAMLRDEIDRRCPALRNGGYDLLYLPVDTAKVANRGYAFINFRSPKHVLVFASAFQNYEWPGQRAHGPHQPANGEVKICEIYFAHIQGREETIRSVDPTGNKNATSPAYQSIGDDKCWVLGYNEPPGGFQHSRRGSNKSRNNNNLMSYTMRSATSGYPSSHRRSRNDQCIVCGGSVSAGTCICAYYRAASTNGLSSQQSVSGRLSPMVDPYQFSVNSPEFIPASASSSSDYRFY</sequence>
<dbReference type="SUPFAM" id="SSF54928">
    <property type="entry name" value="RNA-binding domain, RBD"/>
    <property type="match status" value="1"/>
</dbReference>
<evidence type="ECO:0000259" key="2">
    <source>
        <dbReference type="Pfam" id="PF04059"/>
    </source>
</evidence>
<protein>
    <recommendedName>
        <fullName evidence="2">Mei2-like C-terminal RNA recognition motif domain-containing protein</fullName>
    </recommendedName>
</protein>
<dbReference type="GO" id="GO:0003676">
    <property type="term" value="F:nucleic acid binding"/>
    <property type="evidence" value="ECO:0007669"/>
    <property type="project" value="InterPro"/>
</dbReference>
<gene>
    <name evidence="3" type="ORF">FOZ60_004547</name>
</gene>
<dbReference type="AlphaFoldDB" id="A0A7J6PGW5"/>
<name>A0A7J6PGW5_PEROL</name>
<dbReference type="InterPro" id="IPR035979">
    <property type="entry name" value="RBD_domain_sf"/>
</dbReference>
<dbReference type="Pfam" id="PF04059">
    <property type="entry name" value="RRM_2"/>
    <property type="match status" value="1"/>
</dbReference>
<reference evidence="3 4" key="1">
    <citation type="submission" date="2020-04" db="EMBL/GenBank/DDBJ databases">
        <title>Perkinsus olseni comparative genomics.</title>
        <authorList>
            <person name="Bogema D.R."/>
        </authorList>
    </citation>
    <scope>NUCLEOTIDE SEQUENCE [LARGE SCALE GENOMIC DNA]</scope>
    <source>
        <strain evidence="3">00978-12</strain>
    </source>
</reference>
<accession>A0A7J6PGW5</accession>
<evidence type="ECO:0000256" key="1">
    <source>
        <dbReference type="SAM" id="MobiDB-lite"/>
    </source>
</evidence>
<comment type="caution">
    <text evidence="3">The sequence shown here is derived from an EMBL/GenBank/DDBJ whole genome shotgun (WGS) entry which is preliminary data.</text>
</comment>
<organism evidence="3 4">
    <name type="scientific">Perkinsus olseni</name>
    <name type="common">Perkinsus atlanticus</name>
    <dbReference type="NCBI Taxonomy" id="32597"/>
    <lineage>
        <taxon>Eukaryota</taxon>
        <taxon>Sar</taxon>
        <taxon>Alveolata</taxon>
        <taxon>Perkinsozoa</taxon>
        <taxon>Perkinsea</taxon>
        <taxon>Perkinsida</taxon>
        <taxon>Perkinsidae</taxon>
        <taxon>Perkinsus</taxon>
    </lineage>
</organism>